<reference evidence="3 4" key="1">
    <citation type="journal article" date="2004" name="Nature">
        <title>Genome evolution in yeasts.</title>
        <authorList>
            <consortium name="Genolevures"/>
            <person name="Dujon B."/>
            <person name="Sherman D."/>
            <person name="Fischer G."/>
            <person name="Durrens P."/>
            <person name="Casaregola S."/>
            <person name="Lafontaine I."/>
            <person name="de Montigny J."/>
            <person name="Marck C."/>
            <person name="Neuveglise C."/>
            <person name="Talla E."/>
            <person name="Goffard N."/>
            <person name="Frangeul L."/>
            <person name="Aigle M."/>
            <person name="Anthouard V."/>
            <person name="Babour A."/>
            <person name="Barbe V."/>
            <person name="Barnay S."/>
            <person name="Blanchin S."/>
            <person name="Beckerich J.M."/>
            <person name="Beyne E."/>
            <person name="Bleykasten C."/>
            <person name="Boisrame A."/>
            <person name="Boyer J."/>
            <person name="Cattolico L."/>
            <person name="Confanioleri F."/>
            <person name="de Daruvar A."/>
            <person name="Despons L."/>
            <person name="Fabre E."/>
            <person name="Fairhead C."/>
            <person name="Ferry-Dumazet H."/>
            <person name="Groppi A."/>
            <person name="Hantraye F."/>
            <person name="Hennequin C."/>
            <person name="Jauniaux N."/>
            <person name="Joyet P."/>
            <person name="Kachouri R."/>
            <person name="Kerrest A."/>
            <person name="Koszul R."/>
            <person name="Lemaire M."/>
            <person name="Lesur I."/>
            <person name="Ma L."/>
            <person name="Muller H."/>
            <person name="Nicaud J.M."/>
            <person name="Nikolski M."/>
            <person name="Oztas S."/>
            <person name="Ozier-Kalogeropoulos O."/>
            <person name="Pellenz S."/>
            <person name="Potier S."/>
            <person name="Richard G.F."/>
            <person name="Straub M.L."/>
            <person name="Suleau A."/>
            <person name="Swennene D."/>
            <person name="Tekaia F."/>
            <person name="Wesolowski-Louvel M."/>
            <person name="Westhof E."/>
            <person name="Wirth B."/>
            <person name="Zeniou-Meyer M."/>
            <person name="Zivanovic I."/>
            <person name="Bolotin-Fukuhara M."/>
            <person name="Thierry A."/>
            <person name="Bouchier C."/>
            <person name="Caudron B."/>
            <person name="Scarpelli C."/>
            <person name="Gaillardin C."/>
            <person name="Weissenbach J."/>
            <person name="Wincker P."/>
            <person name="Souciet J.L."/>
        </authorList>
    </citation>
    <scope>NUCLEOTIDE SEQUENCE [LARGE SCALE GENOMIC DNA]</scope>
    <source>
        <strain evidence="4">ATCC 8585 / CBS 2359 / DSM 70799 / NBRC 1267 / NRRL Y-1140 / WM37</strain>
    </source>
</reference>
<feature type="compositionally biased region" description="Basic and acidic residues" evidence="1">
    <location>
        <begin position="270"/>
        <end position="281"/>
    </location>
</feature>
<dbReference type="PANTHER" id="PTHR10695:SF46">
    <property type="entry name" value="BIFUNCTIONAL COENZYME A SYNTHASE-RELATED"/>
    <property type="match status" value="1"/>
</dbReference>
<feature type="region of interest" description="Disordered" evidence="1">
    <location>
        <begin position="270"/>
        <end position="289"/>
    </location>
</feature>
<dbReference type="InParanoid" id="Q6CTB3"/>
<gene>
    <name evidence="3" type="ORF">KLLA0_C14003g</name>
</gene>
<feature type="domain" description="Cytidyltransferase-like" evidence="2">
    <location>
        <begin position="140"/>
        <end position="282"/>
    </location>
</feature>
<evidence type="ECO:0000259" key="2">
    <source>
        <dbReference type="Pfam" id="PF01467"/>
    </source>
</evidence>
<dbReference type="Pfam" id="PF01467">
    <property type="entry name" value="CTP_transf_like"/>
    <property type="match status" value="1"/>
</dbReference>
<proteinExistence type="predicted"/>
<dbReference type="Gene3D" id="3.40.50.620">
    <property type="entry name" value="HUPs"/>
    <property type="match status" value="1"/>
</dbReference>
<dbReference type="FunCoup" id="Q6CTB3">
    <property type="interactions" value="184"/>
</dbReference>
<organism evidence="3 4">
    <name type="scientific">Kluyveromyces lactis (strain ATCC 8585 / CBS 2359 / DSM 70799 / NBRC 1267 / NRRL Y-1140 / WM37)</name>
    <name type="common">Yeast</name>
    <name type="synonym">Candida sphaerica</name>
    <dbReference type="NCBI Taxonomy" id="284590"/>
    <lineage>
        <taxon>Eukaryota</taxon>
        <taxon>Fungi</taxon>
        <taxon>Dikarya</taxon>
        <taxon>Ascomycota</taxon>
        <taxon>Saccharomycotina</taxon>
        <taxon>Saccharomycetes</taxon>
        <taxon>Saccharomycetales</taxon>
        <taxon>Saccharomycetaceae</taxon>
        <taxon>Kluyveromyces</taxon>
    </lineage>
</organism>
<dbReference type="PaxDb" id="284590-Q6CTB3"/>
<dbReference type="STRING" id="284590.Q6CTB3"/>
<dbReference type="eggNOG" id="KOG3351">
    <property type="taxonomic scope" value="Eukaryota"/>
</dbReference>
<dbReference type="HOGENOM" id="CLU_035272_0_1_1"/>
<protein>
    <submittedName>
        <fullName evidence="3">KLLA0C14003p</fullName>
    </submittedName>
</protein>
<dbReference type="OMA" id="KDVCGPT"/>
<accession>Q6CTB3</accession>
<evidence type="ECO:0000256" key="1">
    <source>
        <dbReference type="SAM" id="MobiDB-lite"/>
    </source>
</evidence>
<dbReference type="EMBL" id="CR382123">
    <property type="protein sequence ID" value="CAH01677.1"/>
    <property type="molecule type" value="Genomic_DNA"/>
</dbReference>
<dbReference type="InterPro" id="IPR004821">
    <property type="entry name" value="Cyt_trans-like"/>
</dbReference>
<dbReference type="GO" id="GO:0015937">
    <property type="term" value="P:coenzyme A biosynthetic process"/>
    <property type="evidence" value="ECO:0007669"/>
    <property type="project" value="TreeGrafter"/>
</dbReference>
<dbReference type="Proteomes" id="UP000000598">
    <property type="component" value="Chromosome C"/>
</dbReference>
<dbReference type="NCBIfam" id="NF001985">
    <property type="entry name" value="PRK00777.1"/>
    <property type="match status" value="1"/>
</dbReference>
<dbReference type="InterPro" id="IPR014729">
    <property type="entry name" value="Rossmann-like_a/b/a_fold"/>
</dbReference>
<dbReference type="SUPFAM" id="SSF52374">
    <property type="entry name" value="Nucleotidylyl transferase"/>
    <property type="match status" value="1"/>
</dbReference>
<dbReference type="GO" id="GO:0004140">
    <property type="term" value="F:dephospho-CoA kinase activity"/>
    <property type="evidence" value="ECO:0007669"/>
    <property type="project" value="TreeGrafter"/>
</dbReference>
<dbReference type="KEGG" id="kla:KLLA0_C14003g"/>
<evidence type="ECO:0000313" key="4">
    <source>
        <dbReference type="Proteomes" id="UP000000598"/>
    </source>
</evidence>
<name>Q6CTB3_KLULA</name>
<dbReference type="PANTHER" id="PTHR10695">
    <property type="entry name" value="DEPHOSPHO-COA KINASE-RELATED"/>
    <property type="match status" value="1"/>
</dbReference>
<keyword evidence="4" id="KW-1185">Reference proteome</keyword>
<dbReference type="CDD" id="cd02164">
    <property type="entry name" value="PPAT_CoAS"/>
    <property type="match status" value="1"/>
</dbReference>
<dbReference type="AlphaFoldDB" id="Q6CTB3"/>
<sequence>MGTRVGIVLHKLHGIDFNNEFTSVVEQTLPFLRDSTEYSLDIILEEKFDNAYHLDSYLGHIYSISRDVLITKELFFTNINVLFNLSENNLLYDVIFAQESATSPNYKCKKLKIFQLSPISESYNGTFQPLERNQYRVSAVGGTFDHIHDGHKILLSVASFITNEKLIIGLTNQELLANKQHKALLEPFSVRSANVEEFLKLLKPSLKIEIIAIRDVCGPTGTVPDIQALIVSRETLGGGKIVNKTRLDRGLSELDIIVVNVLGGQEDDGWKEKMSSTELRERHSKKLSK</sequence>
<evidence type="ECO:0000313" key="3">
    <source>
        <dbReference type="EMBL" id="CAH01677.1"/>
    </source>
</evidence>